<protein>
    <submittedName>
        <fullName evidence="2">Uncharacterized protein</fullName>
    </submittedName>
</protein>
<evidence type="ECO:0000313" key="3">
    <source>
        <dbReference type="Proteomes" id="UP000054241"/>
    </source>
</evidence>
<dbReference type="EMBL" id="LMWL01000029">
    <property type="protein sequence ID" value="KUM95672.1"/>
    <property type="molecule type" value="Genomic_DNA"/>
</dbReference>
<dbReference type="Proteomes" id="UP000054241">
    <property type="component" value="Unassembled WGS sequence"/>
</dbReference>
<comment type="caution">
    <text evidence="2">The sequence shown here is derived from an EMBL/GenBank/DDBJ whole genome shotgun (WGS) entry which is preliminary data.</text>
</comment>
<feature type="compositionally biased region" description="Low complexity" evidence="1">
    <location>
        <begin position="1"/>
        <end position="15"/>
    </location>
</feature>
<evidence type="ECO:0000313" key="2">
    <source>
        <dbReference type="EMBL" id="KUM95672.1"/>
    </source>
</evidence>
<gene>
    <name evidence="2" type="ORF">AQI88_16550</name>
</gene>
<organism evidence="2 3">
    <name type="scientific">Streptomyces cellostaticus</name>
    <dbReference type="NCBI Taxonomy" id="67285"/>
    <lineage>
        <taxon>Bacteria</taxon>
        <taxon>Bacillati</taxon>
        <taxon>Actinomycetota</taxon>
        <taxon>Actinomycetes</taxon>
        <taxon>Kitasatosporales</taxon>
        <taxon>Streptomycetaceae</taxon>
        <taxon>Streptomyces</taxon>
    </lineage>
</organism>
<dbReference type="RefSeq" id="WP_066999010.1">
    <property type="nucleotide sequence ID" value="NZ_BNDU01000006.1"/>
</dbReference>
<feature type="region of interest" description="Disordered" evidence="1">
    <location>
        <begin position="353"/>
        <end position="384"/>
    </location>
</feature>
<proteinExistence type="predicted"/>
<evidence type="ECO:0000256" key="1">
    <source>
        <dbReference type="SAM" id="MobiDB-lite"/>
    </source>
</evidence>
<reference evidence="2 3" key="1">
    <citation type="submission" date="2015-10" db="EMBL/GenBank/DDBJ databases">
        <title>Draft genome sequence of Streptomyces cellostaticus DSM 40189, type strain for the species Streptomyces cellostaticus.</title>
        <authorList>
            <person name="Ruckert C."/>
            <person name="Winkler A."/>
            <person name="Kalinowski J."/>
            <person name="Kampfer P."/>
            <person name="Glaeser S."/>
        </authorList>
    </citation>
    <scope>NUCLEOTIDE SEQUENCE [LARGE SCALE GENOMIC DNA]</scope>
    <source>
        <strain evidence="2 3">DSM 40189</strain>
    </source>
</reference>
<dbReference type="AlphaFoldDB" id="A0A101NMP5"/>
<sequence>MVNPTHTPTPATPVTAPTPAPPGSGTPAARRVADAGAAVLRSFRGLCHARGYREERRRAVVSDHDLSIRYTNSTISVLKPLLSERVRDRVFLVQPALRLRNLDHVRRTGTMSPWGCAFMSFGALAPPGEAGALTALARDLLVRGLGVGDDDVRLRLLPTDGDLVDHARGAGVAVIHCPDTPEVFRHRFGIEGITGRNANLALRGPDGWADVANVIVIERHGRPIGAELAFGVNAVLVHTLGLGHPVRAGAAAAAEEFGVRDLVALDALSSATVLAMDGLRPVARGRGQNYRALLRLLDERAGAAPEAMQRAAGAVARAEEELRRHASPPADGVADLSAERTARQLVDDLCRVAPAPTAGSRHLEAPRRSAPSRANNRSDHGVAP</sequence>
<keyword evidence="3" id="KW-1185">Reference proteome</keyword>
<feature type="region of interest" description="Disordered" evidence="1">
    <location>
        <begin position="1"/>
        <end position="29"/>
    </location>
</feature>
<name>A0A101NMP5_9ACTN</name>
<dbReference type="OrthoDB" id="9809878at2"/>
<dbReference type="STRING" id="67285.AQI88_16550"/>
<accession>A0A101NMP5</accession>